<accession>A0A1C6SWT9</accession>
<dbReference type="SUPFAM" id="SSF46785">
    <property type="entry name" value="Winged helix' DNA-binding domain"/>
    <property type="match status" value="1"/>
</dbReference>
<dbReference type="Gene3D" id="1.10.10.10">
    <property type="entry name" value="Winged helix-like DNA-binding domain superfamily/Winged helix DNA-binding domain"/>
    <property type="match status" value="1"/>
</dbReference>
<dbReference type="EMBL" id="FMHV01000002">
    <property type="protein sequence ID" value="SCL33977.1"/>
    <property type="molecule type" value="Genomic_DNA"/>
</dbReference>
<gene>
    <name evidence="2" type="ORF">GA0070624_4871</name>
</gene>
<dbReference type="Pfam" id="PF03551">
    <property type="entry name" value="PadR"/>
    <property type="match status" value="1"/>
</dbReference>
<dbReference type="InterPro" id="IPR005149">
    <property type="entry name" value="Tscrpt_reg_PadR_N"/>
</dbReference>
<proteinExistence type="predicted"/>
<reference evidence="3" key="1">
    <citation type="submission" date="2016-06" db="EMBL/GenBank/DDBJ databases">
        <authorList>
            <person name="Varghese N."/>
            <person name="Submissions Spin"/>
        </authorList>
    </citation>
    <scope>NUCLEOTIDE SEQUENCE [LARGE SCALE GENOMIC DNA]</scope>
    <source>
        <strain evidence="3">DSM 45431</strain>
    </source>
</reference>
<dbReference type="InterPro" id="IPR052509">
    <property type="entry name" value="Metal_resp_DNA-bind_regulator"/>
</dbReference>
<feature type="domain" description="Transcription regulator PadR N-terminal" evidence="1">
    <location>
        <begin position="14"/>
        <end position="85"/>
    </location>
</feature>
<evidence type="ECO:0000313" key="3">
    <source>
        <dbReference type="Proteomes" id="UP000199413"/>
    </source>
</evidence>
<dbReference type="InterPro" id="IPR036390">
    <property type="entry name" value="WH_DNA-bd_sf"/>
</dbReference>
<dbReference type="InterPro" id="IPR036388">
    <property type="entry name" value="WH-like_DNA-bd_sf"/>
</dbReference>
<dbReference type="PANTHER" id="PTHR33169:SF14">
    <property type="entry name" value="TRANSCRIPTIONAL REGULATOR RV3488"/>
    <property type="match status" value="1"/>
</dbReference>
<dbReference type="PANTHER" id="PTHR33169">
    <property type="entry name" value="PADR-FAMILY TRANSCRIPTIONAL REGULATOR"/>
    <property type="match status" value="1"/>
</dbReference>
<dbReference type="AlphaFoldDB" id="A0A1C6SWT9"/>
<organism evidence="2 3">
    <name type="scientific">Micromonospora rhizosphaerae</name>
    <dbReference type="NCBI Taxonomy" id="568872"/>
    <lineage>
        <taxon>Bacteria</taxon>
        <taxon>Bacillati</taxon>
        <taxon>Actinomycetota</taxon>
        <taxon>Actinomycetes</taxon>
        <taxon>Micromonosporales</taxon>
        <taxon>Micromonosporaceae</taxon>
        <taxon>Micromonospora</taxon>
    </lineage>
</organism>
<sequence length="125" mass="14223">MHGRELRGLLHPFLLLLVFERPGHGYDLIDRLKAMGLPDVEPGHVYRVLRGLERDRSLISGWKTTGAGPARRCYEVTAKGRNDLRSWMVRLAQLDQVIGACLRRSADAFEGSRNAHRDVYATSRR</sequence>
<dbReference type="RefSeq" id="WP_091344893.1">
    <property type="nucleotide sequence ID" value="NZ_FMHV01000002.1"/>
</dbReference>
<dbReference type="OrthoDB" id="122286at2"/>
<evidence type="ECO:0000259" key="1">
    <source>
        <dbReference type="Pfam" id="PF03551"/>
    </source>
</evidence>
<keyword evidence="3" id="KW-1185">Reference proteome</keyword>
<evidence type="ECO:0000313" key="2">
    <source>
        <dbReference type="EMBL" id="SCL33977.1"/>
    </source>
</evidence>
<name>A0A1C6SWT9_9ACTN</name>
<protein>
    <submittedName>
        <fullName evidence="2">Transcriptional regulator, PadR family</fullName>
    </submittedName>
</protein>
<dbReference type="STRING" id="568872.GA0070624_4871"/>
<dbReference type="Proteomes" id="UP000199413">
    <property type="component" value="Unassembled WGS sequence"/>
</dbReference>